<evidence type="ECO:0000313" key="3">
    <source>
        <dbReference type="Proteomes" id="UP000180113"/>
    </source>
</evidence>
<organism evidence="2 3">
    <name type="scientific">Mycobacteroides chelonae</name>
    <name type="common">Mycobacterium chelonae</name>
    <dbReference type="NCBI Taxonomy" id="1774"/>
    <lineage>
        <taxon>Bacteria</taxon>
        <taxon>Bacillati</taxon>
        <taxon>Actinomycetota</taxon>
        <taxon>Actinomycetes</taxon>
        <taxon>Mycobacteriales</taxon>
        <taxon>Mycobacteriaceae</taxon>
        <taxon>Mycobacteroides</taxon>
    </lineage>
</organism>
<dbReference type="PROSITE" id="PS51257">
    <property type="entry name" value="PROKAR_LIPOPROTEIN"/>
    <property type="match status" value="1"/>
</dbReference>
<feature type="chain" id="PRO_5044494990" description="Lipoprotein" evidence="1">
    <location>
        <begin position="30"/>
        <end position="176"/>
    </location>
</feature>
<comment type="caution">
    <text evidence="2">The sequence shown here is derived from an EMBL/GenBank/DDBJ whole genome shotgun (WGS) entry which is preliminary data.</text>
</comment>
<dbReference type="AlphaFoldDB" id="A0AB73MTC3"/>
<dbReference type="EMBL" id="MLHW01000001">
    <property type="protein sequence ID" value="OHT54947.1"/>
    <property type="molecule type" value="Genomic_DNA"/>
</dbReference>
<evidence type="ECO:0008006" key="4">
    <source>
        <dbReference type="Google" id="ProtNLM"/>
    </source>
</evidence>
<feature type="signal peptide" evidence="1">
    <location>
        <begin position="1"/>
        <end position="29"/>
    </location>
</feature>
<name>A0AB73MTC3_MYCCH</name>
<keyword evidence="1" id="KW-0732">Signal</keyword>
<sequence>MARVTAMSLRAIPIATLAFLMVACGTSSAKEPPVPESALSWWDLVNKVGSKIPLTAEKVHEATGIVLSAEDSITWTSGPSKLADDVNIIRGELRIGSDGWSKYSYYAIDLGGRCISLDEVKTHFPDVDVTAGPTGHSRDEKTIYTSVQSWGITHLGFREKNPNCMTDITIRSEPIR</sequence>
<evidence type="ECO:0000313" key="2">
    <source>
        <dbReference type="EMBL" id="OHT54947.1"/>
    </source>
</evidence>
<gene>
    <name evidence="2" type="ORF">BKG62_01775</name>
</gene>
<protein>
    <recommendedName>
        <fullName evidence="4">Lipoprotein</fullName>
    </recommendedName>
</protein>
<reference evidence="2 3" key="1">
    <citation type="submission" date="2016-10" db="EMBL/GenBank/DDBJ databases">
        <title>Evaluation of Human, Animal and Environmental Mycobacterium chelonae Isolates by Core Genome Phylogenomic Analysis, Targeted Gene Comparison, and Anti-microbial Susceptibility Patterns: A Tale of Mistaken Identities.</title>
        <authorList>
            <person name="Fogelson S.B."/>
            <person name="Camus A.C."/>
            <person name="Lorenz W."/>
            <person name="Vasireddy R."/>
            <person name="Vasireddy S."/>
            <person name="Smith T."/>
            <person name="Brown-Elliott B.A."/>
            <person name="Wallace R.J.Jr."/>
            <person name="Hasan N.A."/>
            <person name="Reischl U."/>
            <person name="Sanchez S."/>
        </authorList>
    </citation>
    <scope>NUCLEOTIDE SEQUENCE [LARGE SCALE GENOMIC DNA]</scope>
    <source>
        <strain evidence="2 3">42895</strain>
    </source>
</reference>
<proteinExistence type="predicted"/>
<evidence type="ECO:0000256" key="1">
    <source>
        <dbReference type="SAM" id="SignalP"/>
    </source>
</evidence>
<accession>A0AB73MTC3</accession>
<dbReference type="Proteomes" id="UP000180113">
    <property type="component" value="Unassembled WGS sequence"/>
</dbReference>